<reference evidence="1 2" key="1">
    <citation type="journal article" date="2024" name="Commun. Biol.">
        <title>Comparative genomic analysis of thermophilic fungi reveals convergent evolutionary adaptations and gene losses.</title>
        <authorList>
            <person name="Steindorff A.S."/>
            <person name="Aguilar-Pontes M.V."/>
            <person name="Robinson A.J."/>
            <person name="Andreopoulos B."/>
            <person name="LaButti K."/>
            <person name="Kuo A."/>
            <person name="Mondo S."/>
            <person name="Riley R."/>
            <person name="Otillar R."/>
            <person name="Haridas S."/>
            <person name="Lipzen A."/>
            <person name="Grimwood J."/>
            <person name="Schmutz J."/>
            <person name="Clum A."/>
            <person name="Reid I.D."/>
            <person name="Moisan M.C."/>
            <person name="Butler G."/>
            <person name="Nguyen T.T.M."/>
            <person name="Dewar K."/>
            <person name="Conant G."/>
            <person name="Drula E."/>
            <person name="Henrissat B."/>
            <person name="Hansel C."/>
            <person name="Singer S."/>
            <person name="Hutchinson M.I."/>
            <person name="de Vries R.P."/>
            <person name="Natvig D.O."/>
            <person name="Powell A.J."/>
            <person name="Tsang A."/>
            <person name="Grigoriev I.V."/>
        </authorList>
    </citation>
    <scope>NUCLEOTIDE SEQUENCE [LARGE SCALE GENOMIC DNA]</scope>
    <source>
        <strain evidence="1 2">ATCC 24622</strain>
    </source>
</reference>
<keyword evidence="2" id="KW-1185">Reference proteome</keyword>
<dbReference type="EMBL" id="JAZHXJ010002939">
    <property type="protein sequence ID" value="KAL1836014.1"/>
    <property type="molecule type" value="Genomic_DNA"/>
</dbReference>
<evidence type="ECO:0000313" key="1">
    <source>
        <dbReference type="EMBL" id="KAL1836014.1"/>
    </source>
</evidence>
<sequence>MFALRACLHSKRKGRRRGVDEEERESAGDAQCLLERVRTSLCLWYFVSGEGTYLSLSGVLCVAKAQWCQARYLISRSCTREVGEVRNSQPRPLLLHHLISHLLQCFTGLLLA</sequence>
<evidence type="ECO:0000313" key="2">
    <source>
        <dbReference type="Proteomes" id="UP001586593"/>
    </source>
</evidence>
<accession>A0ABR3V2L8</accession>
<protein>
    <submittedName>
        <fullName evidence="1">Uncharacterized protein</fullName>
    </submittedName>
</protein>
<proteinExistence type="predicted"/>
<dbReference type="Proteomes" id="UP001586593">
    <property type="component" value="Unassembled WGS sequence"/>
</dbReference>
<name>A0ABR3V2L8_9PEZI</name>
<gene>
    <name evidence="1" type="ORF">VTK73DRAFT_5233</name>
</gene>
<comment type="caution">
    <text evidence="1">The sequence shown here is derived from an EMBL/GenBank/DDBJ whole genome shotgun (WGS) entry which is preliminary data.</text>
</comment>
<organism evidence="1 2">
    <name type="scientific">Phialemonium thermophilum</name>
    <dbReference type="NCBI Taxonomy" id="223376"/>
    <lineage>
        <taxon>Eukaryota</taxon>
        <taxon>Fungi</taxon>
        <taxon>Dikarya</taxon>
        <taxon>Ascomycota</taxon>
        <taxon>Pezizomycotina</taxon>
        <taxon>Sordariomycetes</taxon>
        <taxon>Sordariomycetidae</taxon>
        <taxon>Cephalothecales</taxon>
        <taxon>Cephalothecaceae</taxon>
        <taxon>Phialemonium</taxon>
    </lineage>
</organism>